<dbReference type="RefSeq" id="WP_163963638.1">
    <property type="nucleotide sequence ID" value="NZ_JAAGNX010000002.1"/>
</dbReference>
<sequence length="412" mass="44706">MKAHFSSFGLIACVLAQGSTLADEIAGNLEVEALSALISVPSFEDAEGFPREEGMRAVYFDALPWHGRPTKVFAWIGIPESAGDKLPGIVLVHGGGGTAFREWVKKWNNEGFAAISIAVEGQTDERDTGLKDQSNPQGWKKHDWAGPSRVGIYGDSGKPLKSQWMYHAIADTILANSLLRSLPEVDPGKVGVMGISWGGVITSTVIGIDERFAFAIPTYGCGHLFDAGNAYGRTLGNNTLYKTVWDPMVRLHKATMPTLWLSWPGDQHFPLDCLAACANATLGESSFSLIPRMKHSHPAGWNPPDSYAFARSVVDDGKSWFRVDSTELHDGVASVELHSFKPLDEAVLVSTSDKGFTGKRTWTERPATLEAISPNCWKMTAPIPDGTTAWFINARSGSLTASSGFHEEDKTP</sequence>
<dbReference type="PROSITE" id="PS00708">
    <property type="entry name" value="PRO_ENDOPEP_SER"/>
    <property type="match status" value="1"/>
</dbReference>
<dbReference type="Pfam" id="PF05448">
    <property type="entry name" value="AXE1"/>
    <property type="match status" value="1"/>
</dbReference>
<dbReference type="GO" id="GO:0006508">
    <property type="term" value="P:proteolysis"/>
    <property type="evidence" value="ECO:0007669"/>
    <property type="project" value="InterPro"/>
</dbReference>
<dbReference type="EMBL" id="JAAGNX010000002">
    <property type="protein sequence ID" value="NDV62066.1"/>
    <property type="molecule type" value="Genomic_DNA"/>
</dbReference>
<reference evidence="3 4" key="1">
    <citation type="submission" date="2020-02" db="EMBL/GenBank/DDBJ databases">
        <title>Albibacoteraceae fam. nov., the first described family within the subdivision 4 Verrucomicrobia.</title>
        <authorList>
            <person name="Xi F."/>
        </authorList>
    </citation>
    <scope>NUCLEOTIDE SEQUENCE [LARGE SCALE GENOMIC DNA]</scope>
    <source>
        <strain evidence="3 4">CK1056</strain>
    </source>
</reference>
<comment type="caution">
    <text evidence="3">The sequence shown here is derived from an EMBL/GenBank/DDBJ whole genome shotgun (WGS) entry which is preliminary data.</text>
</comment>
<keyword evidence="1" id="KW-0378">Hydrolase</keyword>
<dbReference type="GO" id="GO:0052689">
    <property type="term" value="F:carboxylic ester hydrolase activity"/>
    <property type="evidence" value="ECO:0007669"/>
    <property type="project" value="UniProtKB-ARBA"/>
</dbReference>
<protein>
    <submittedName>
        <fullName evidence="3">Prolyl oligopeptidase family serine peptidase</fullName>
    </submittedName>
</protein>
<dbReference type="AlphaFoldDB" id="A0A6B2M123"/>
<keyword evidence="4" id="KW-1185">Reference proteome</keyword>
<name>A0A6B2M123_9BACT</name>
<dbReference type="InterPro" id="IPR050261">
    <property type="entry name" value="FrsA_esterase"/>
</dbReference>
<dbReference type="InterPro" id="IPR002471">
    <property type="entry name" value="Pept_S9_AS"/>
</dbReference>
<dbReference type="PANTHER" id="PTHR22946:SF9">
    <property type="entry name" value="POLYKETIDE TRANSFERASE AF380"/>
    <property type="match status" value="1"/>
</dbReference>
<evidence type="ECO:0000313" key="3">
    <source>
        <dbReference type="EMBL" id="NDV62066.1"/>
    </source>
</evidence>
<dbReference type="InterPro" id="IPR029058">
    <property type="entry name" value="AB_hydrolase_fold"/>
</dbReference>
<dbReference type="SUPFAM" id="SSF53474">
    <property type="entry name" value="alpha/beta-Hydrolases"/>
    <property type="match status" value="1"/>
</dbReference>
<accession>A0A6B2M123</accession>
<dbReference type="Proteomes" id="UP000478417">
    <property type="component" value="Unassembled WGS sequence"/>
</dbReference>
<evidence type="ECO:0000256" key="1">
    <source>
        <dbReference type="ARBA" id="ARBA00022801"/>
    </source>
</evidence>
<dbReference type="PANTHER" id="PTHR22946">
    <property type="entry name" value="DIENELACTONE HYDROLASE DOMAIN-CONTAINING PROTEIN-RELATED"/>
    <property type="match status" value="1"/>
</dbReference>
<organism evidence="3 4">
    <name type="scientific">Oceanipulchritudo coccoides</name>
    <dbReference type="NCBI Taxonomy" id="2706888"/>
    <lineage>
        <taxon>Bacteria</taxon>
        <taxon>Pseudomonadati</taxon>
        <taxon>Verrucomicrobiota</taxon>
        <taxon>Opitutia</taxon>
        <taxon>Puniceicoccales</taxon>
        <taxon>Oceanipulchritudinaceae</taxon>
        <taxon>Oceanipulchritudo</taxon>
    </lineage>
</organism>
<dbReference type="InterPro" id="IPR008391">
    <property type="entry name" value="AXE1_dom"/>
</dbReference>
<evidence type="ECO:0000313" key="4">
    <source>
        <dbReference type="Proteomes" id="UP000478417"/>
    </source>
</evidence>
<dbReference type="GO" id="GO:0004252">
    <property type="term" value="F:serine-type endopeptidase activity"/>
    <property type="evidence" value="ECO:0007669"/>
    <property type="project" value="InterPro"/>
</dbReference>
<evidence type="ECO:0000259" key="2">
    <source>
        <dbReference type="Pfam" id="PF05448"/>
    </source>
</evidence>
<feature type="domain" description="Acetyl xylan esterase" evidence="2">
    <location>
        <begin position="69"/>
        <end position="219"/>
    </location>
</feature>
<gene>
    <name evidence="3" type="ORF">G0Q06_06375</name>
</gene>
<dbReference type="Gene3D" id="3.40.50.1820">
    <property type="entry name" value="alpha/beta hydrolase"/>
    <property type="match status" value="1"/>
</dbReference>
<proteinExistence type="predicted"/>